<feature type="region of interest" description="Disordered" evidence="1">
    <location>
        <begin position="62"/>
        <end position="106"/>
    </location>
</feature>
<accession>A0AAE1EC39</accession>
<dbReference type="Proteomes" id="UP001283361">
    <property type="component" value="Unassembled WGS sequence"/>
</dbReference>
<evidence type="ECO:0000256" key="1">
    <source>
        <dbReference type="SAM" id="MobiDB-lite"/>
    </source>
</evidence>
<protein>
    <submittedName>
        <fullName evidence="2">Uncharacterized protein</fullName>
    </submittedName>
</protein>
<keyword evidence="3" id="KW-1185">Reference proteome</keyword>
<sequence>MNALKSSRRRRQGNSGLKRTVHELLIFSPSHHARVFGEIPKTSMINHANVETCIITWRQRDVESMEPQRTHNDRDPCVRGWKPSLALEPNSPPSYKQGKYSGREPN</sequence>
<evidence type="ECO:0000313" key="3">
    <source>
        <dbReference type="Proteomes" id="UP001283361"/>
    </source>
</evidence>
<gene>
    <name evidence="2" type="ORF">RRG08_020970</name>
</gene>
<dbReference type="EMBL" id="JAWDGP010000307">
    <property type="protein sequence ID" value="KAK3801512.1"/>
    <property type="molecule type" value="Genomic_DNA"/>
</dbReference>
<name>A0AAE1EC39_9GAST</name>
<comment type="caution">
    <text evidence="2">The sequence shown here is derived from an EMBL/GenBank/DDBJ whole genome shotgun (WGS) entry which is preliminary data.</text>
</comment>
<feature type="compositionally biased region" description="Basic and acidic residues" evidence="1">
    <location>
        <begin position="62"/>
        <end position="77"/>
    </location>
</feature>
<dbReference type="AlphaFoldDB" id="A0AAE1EC39"/>
<organism evidence="2 3">
    <name type="scientific">Elysia crispata</name>
    <name type="common">lettuce slug</name>
    <dbReference type="NCBI Taxonomy" id="231223"/>
    <lineage>
        <taxon>Eukaryota</taxon>
        <taxon>Metazoa</taxon>
        <taxon>Spiralia</taxon>
        <taxon>Lophotrochozoa</taxon>
        <taxon>Mollusca</taxon>
        <taxon>Gastropoda</taxon>
        <taxon>Heterobranchia</taxon>
        <taxon>Euthyneura</taxon>
        <taxon>Panpulmonata</taxon>
        <taxon>Sacoglossa</taxon>
        <taxon>Placobranchoidea</taxon>
        <taxon>Plakobranchidae</taxon>
        <taxon>Elysia</taxon>
    </lineage>
</organism>
<evidence type="ECO:0000313" key="2">
    <source>
        <dbReference type="EMBL" id="KAK3801512.1"/>
    </source>
</evidence>
<proteinExistence type="predicted"/>
<reference evidence="2" key="1">
    <citation type="journal article" date="2023" name="G3 (Bethesda)">
        <title>A reference genome for the long-term kleptoplast-retaining sea slug Elysia crispata morphotype clarki.</title>
        <authorList>
            <person name="Eastman K.E."/>
            <person name="Pendleton A.L."/>
            <person name="Shaikh M.A."/>
            <person name="Suttiyut T."/>
            <person name="Ogas R."/>
            <person name="Tomko P."/>
            <person name="Gavelis G."/>
            <person name="Widhalm J.R."/>
            <person name="Wisecaver J.H."/>
        </authorList>
    </citation>
    <scope>NUCLEOTIDE SEQUENCE</scope>
    <source>
        <strain evidence="2">ECLA1</strain>
    </source>
</reference>